<dbReference type="SUPFAM" id="SSF52540">
    <property type="entry name" value="P-loop containing nucleoside triphosphate hydrolases"/>
    <property type="match status" value="1"/>
</dbReference>
<dbReference type="Pfam" id="PF13481">
    <property type="entry name" value="AAA_25"/>
    <property type="match status" value="1"/>
</dbReference>
<dbReference type="EMBL" id="JADQUG010000017">
    <property type="protein sequence ID" value="MBG9354107.1"/>
    <property type="molecule type" value="Genomic_DNA"/>
</dbReference>
<dbReference type="InterPro" id="IPR027417">
    <property type="entry name" value="P-loop_NTPase"/>
</dbReference>
<reference evidence="1 2" key="1">
    <citation type="journal article" date="2020" name="J. Clin. Microbiol.">
        <title>Assessing the Genetic Diversity of Austrian Corynebacterium diphtheriae Clinical Isolates, 2011-2019.</title>
        <authorList>
            <person name="Schaeffer J."/>
            <person name="Huhulescu S."/>
            <person name="Stoeger A."/>
            <person name="Allerberger F."/>
            <person name="Ruppitsch W."/>
        </authorList>
    </citation>
    <scope>NUCLEOTIDE SEQUENCE [LARGE SCALE GENOMIC DNA]</scope>
    <source>
        <strain evidence="1 2">04-17</strain>
    </source>
</reference>
<proteinExistence type="predicted"/>
<name>A0ABS0LD29_9CORY</name>
<accession>A0ABS0LD29</accession>
<gene>
    <name evidence="1" type="ORF">I4J41_05670</name>
</gene>
<evidence type="ECO:0000313" key="2">
    <source>
        <dbReference type="Proteomes" id="UP000615580"/>
    </source>
</evidence>
<organism evidence="1 2">
    <name type="scientific">Corynebacterium belfantii</name>
    <dbReference type="NCBI Taxonomy" id="2014537"/>
    <lineage>
        <taxon>Bacteria</taxon>
        <taxon>Bacillati</taxon>
        <taxon>Actinomycetota</taxon>
        <taxon>Actinomycetes</taxon>
        <taxon>Mycobacteriales</taxon>
        <taxon>Corynebacteriaceae</taxon>
        <taxon>Corynebacterium</taxon>
    </lineage>
</organism>
<dbReference type="Proteomes" id="UP000615580">
    <property type="component" value="Unassembled WGS sequence"/>
</dbReference>
<comment type="caution">
    <text evidence="1">The sequence shown here is derived from an EMBL/GenBank/DDBJ whole genome shotgun (WGS) entry which is preliminary data.</text>
</comment>
<keyword evidence="2" id="KW-1185">Reference proteome</keyword>
<dbReference type="RefSeq" id="WP_182000493.1">
    <property type="nucleotide sequence ID" value="NZ_JADQUD010000005.1"/>
</dbReference>
<sequence>MHNAPNRDSGITSNDWTSEQIEQLLKDTYPIGTTAKQHLEGLTGDLNEWIYQDWLCDSYTLIVGKAKQGKSLLAVNLASVFTQQSSFLGSELIGSDRSRRVLIITTEANGIKENIRRLEALGADLDLVAIERYCSTRQLEQAYKAAELGALGLVIVDNLKGVCRGVDLKDDASVDHLTEVIEPFNLAGVPVVVLHHANKSSSQPLASVMGSETITGLFRHIIHVQRTKDGTRLRAQGNLSEAEITIRFNELGAIVTDAEQPSVSAKPEHDPVLNRIAELAIQSDSGKSKSQIARDIAQTLIKENLLSTRGEPFSENTIRNKLKGLVDSKQSSLEYSKANGFHNRPTSCLN</sequence>
<protein>
    <submittedName>
        <fullName evidence="1">AAA family ATPase</fullName>
    </submittedName>
</protein>
<dbReference type="Gene3D" id="3.40.50.300">
    <property type="entry name" value="P-loop containing nucleotide triphosphate hydrolases"/>
    <property type="match status" value="1"/>
</dbReference>
<evidence type="ECO:0000313" key="1">
    <source>
        <dbReference type="EMBL" id="MBG9354107.1"/>
    </source>
</evidence>